<dbReference type="FunFam" id="1.20.1280.290:FF:000012">
    <property type="entry name" value="Vacuolar membrane PQ loop repeat protein"/>
    <property type="match status" value="1"/>
</dbReference>
<dbReference type="Proteomes" id="UP000650833">
    <property type="component" value="Unassembled WGS sequence"/>
</dbReference>
<keyword evidence="10" id="KW-1185">Reference proteome</keyword>
<organism evidence="9 10">
    <name type="scientific">Mucor plumbeus</name>
    <dbReference type="NCBI Taxonomy" id="97098"/>
    <lineage>
        <taxon>Eukaryota</taxon>
        <taxon>Fungi</taxon>
        <taxon>Fungi incertae sedis</taxon>
        <taxon>Mucoromycota</taxon>
        <taxon>Mucoromycotina</taxon>
        <taxon>Mucoromycetes</taxon>
        <taxon>Mucorales</taxon>
        <taxon>Mucorineae</taxon>
        <taxon>Mucoraceae</taxon>
        <taxon>Mucor</taxon>
    </lineage>
</organism>
<dbReference type="SMART" id="SM00679">
    <property type="entry name" value="CTNS"/>
    <property type="match status" value="2"/>
</dbReference>
<dbReference type="InterPro" id="IPR051415">
    <property type="entry name" value="LAAT-1"/>
</dbReference>
<dbReference type="PANTHER" id="PTHR16201">
    <property type="entry name" value="SEVEN TRANSMEMBRANE PROTEIN 1-RELATED"/>
    <property type="match status" value="1"/>
</dbReference>
<reference evidence="9" key="1">
    <citation type="submission" date="2020-12" db="EMBL/GenBank/DDBJ databases">
        <title>Metabolic potential, ecology and presence of endohyphal bacteria is reflected in genomic diversity of Mucoromycotina.</title>
        <authorList>
            <person name="Muszewska A."/>
            <person name="Okrasinska A."/>
            <person name="Steczkiewicz K."/>
            <person name="Drgas O."/>
            <person name="Orlowska M."/>
            <person name="Perlinska-Lenart U."/>
            <person name="Aleksandrzak-Piekarczyk T."/>
            <person name="Szatraj K."/>
            <person name="Zielenkiewicz U."/>
            <person name="Pilsyk S."/>
            <person name="Malc E."/>
            <person name="Mieczkowski P."/>
            <person name="Kruszewska J.S."/>
            <person name="Biernat P."/>
            <person name="Pawlowska J."/>
        </authorList>
    </citation>
    <scope>NUCLEOTIDE SEQUENCE</scope>
    <source>
        <strain evidence="9">CBS 226.32</strain>
    </source>
</reference>
<accession>A0A8H7RE16</accession>
<dbReference type="Gene3D" id="1.20.1280.290">
    <property type="match status" value="2"/>
</dbReference>
<evidence type="ECO:0000256" key="2">
    <source>
        <dbReference type="ARBA" id="ARBA00022692"/>
    </source>
</evidence>
<keyword evidence="2 8" id="KW-0812">Transmembrane</keyword>
<sequence length="309" mass="35169">MDSELFAKLFGYFSIGCWIVVFTPQFYENYTRKNTDGVSIQFLSLWILGDILNLFGIILENLLFTMLLLALYYLFADCLLMGQVIYYRTVYPQKHIEEVVVNDYGAGGSNHSHHRRSSISSSSSSSNSNGSSHNSGLSHHNESTNEHTSLLFKKNSKSRTSSTTIQQQSTSTRTIVRLFFASSILLWAGLLIGSGLFFFWPGQSKVDMSQWHLVPQLLGWGSAILYCVSRIPQIMQNFKNESVEGLSLTMFIFSVVGNITYCVSIILESTEPTYLLINYPWLLGSGGTLFFDFTIFFQFYMYRQRTNKN</sequence>
<keyword evidence="4 8" id="KW-0472">Membrane</keyword>
<comment type="catalytic activity">
    <reaction evidence="6">
        <text>L-histidine(out) + L-arginine(in) = L-histidine(in) + L-arginine(out)</text>
        <dbReference type="Rhea" id="RHEA:71063"/>
        <dbReference type="ChEBI" id="CHEBI:32682"/>
        <dbReference type="ChEBI" id="CHEBI:57595"/>
    </reaction>
</comment>
<feature type="transmembrane region" description="Helical" evidence="8">
    <location>
        <begin position="64"/>
        <end position="87"/>
    </location>
</feature>
<name>A0A8H7RE16_9FUNG</name>
<feature type="transmembrane region" description="Helical" evidence="8">
    <location>
        <begin position="178"/>
        <end position="199"/>
    </location>
</feature>
<comment type="similarity">
    <text evidence="5">Belongs to the laat-1 family.</text>
</comment>
<evidence type="ECO:0000313" key="10">
    <source>
        <dbReference type="Proteomes" id="UP000650833"/>
    </source>
</evidence>
<evidence type="ECO:0000256" key="3">
    <source>
        <dbReference type="ARBA" id="ARBA00022989"/>
    </source>
</evidence>
<comment type="subcellular location">
    <subcellularLocation>
        <location evidence="1">Membrane</location>
        <topology evidence="1">Multi-pass membrane protein</topology>
    </subcellularLocation>
</comment>
<evidence type="ECO:0008006" key="11">
    <source>
        <dbReference type="Google" id="ProtNLM"/>
    </source>
</evidence>
<gene>
    <name evidence="9" type="ORF">INT46_003041</name>
</gene>
<dbReference type="Pfam" id="PF04193">
    <property type="entry name" value="PQ-loop"/>
    <property type="match status" value="2"/>
</dbReference>
<evidence type="ECO:0000313" key="9">
    <source>
        <dbReference type="EMBL" id="KAG2208780.1"/>
    </source>
</evidence>
<feature type="transmembrane region" description="Helical" evidence="8">
    <location>
        <begin position="39"/>
        <end position="58"/>
    </location>
</feature>
<feature type="transmembrane region" description="Helical" evidence="8">
    <location>
        <begin position="279"/>
        <end position="302"/>
    </location>
</feature>
<proteinExistence type="inferred from homology"/>
<dbReference type="GO" id="GO:0098852">
    <property type="term" value="C:lytic vacuole membrane"/>
    <property type="evidence" value="ECO:0007669"/>
    <property type="project" value="UniProtKB-ARBA"/>
</dbReference>
<protein>
    <recommendedName>
        <fullName evidence="11">PQ-loop-domain-containing protein</fullName>
    </recommendedName>
</protein>
<dbReference type="AlphaFoldDB" id="A0A8H7RE16"/>
<dbReference type="EMBL" id="JAEPRC010000108">
    <property type="protein sequence ID" value="KAG2208780.1"/>
    <property type="molecule type" value="Genomic_DNA"/>
</dbReference>
<evidence type="ECO:0000256" key="1">
    <source>
        <dbReference type="ARBA" id="ARBA00004141"/>
    </source>
</evidence>
<evidence type="ECO:0000256" key="6">
    <source>
        <dbReference type="ARBA" id="ARBA00050768"/>
    </source>
</evidence>
<dbReference type="InterPro" id="IPR006603">
    <property type="entry name" value="PQ-loop_rpt"/>
</dbReference>
<feature type="region of interest" description="Disordered" evidence="7">
    <location>
        <begin position="107"/>
        <end position="143"/>
    </location>
</feature>
<evidence type="ECO:0000256" key="5">
    <source>
        <dbReference type="ARBA" id="ARBA00038039"/>
    </source>
</evidence>
<feature type="transmembrane region" description="Helical" evidence="8">
    <location>
        <begin position="248"/>
        <end position="267"/>
    </location>
</feature>
<dbReference type="OrthoDB" id="8048523at2759"/>
<dbReference type="GO" id="GO:0034486">
    <property type="term" value="P:vacuolar transmembrane transport"/>
    <property type="evidence" value="ECO:0007669"/>
    <property type="project" value="UniProtKB-ARBA"/>
</dbReference>
<evidence type="ECO:0000256" key="4">
    <source>
        <dbReference type="ARBA" id="ARBA00023136"/>
    </source>
</evidence>
<feature type="transmembrane region" description="Helical" evidence="8">
    <location>
        <begin position="6"/>
        <end position="27"/>
    </location>
</feature>
<comment type="caution">
    <text evidence="9">The sequence shown here is derived from an EMBL/GenBank/DDBJ whole genome shotgun (WGS) entry which is preliminary data.</text>
</comment>
<evidence type="ECO:0000256" key="8">
    <source>
        <dbReference type="SAM" id="Phobius"/>
    </source>
</evidence>
<feature type="compositionally biased region" description="Low complexity" evidence="7">
    <location>
        <begin position="118"/>
        <end position="138"/>
    </location>
</feature>
<evidence type="ECO:0000256" key="7">
    <source>
        <dbReference type="SAM" id="MobiDB-lite"/>
    </source>
</evidence>
<dbReference type="GO" id="GO:0015174">
    <property type="term" value="F:basic amino acid transmembrane transporter activity"/>
    <property type="evidence" value="ECO:0007669"/>
    <property type="project" value="UniProtKB-ARBA"/>
</dbReference>
<feature type="transmembrane region" description="Helical" evidence="8">
    <location>
        <begin position="211"/>
        <end position="228"/>
    </location>
</feature>
<dbReference type="PANTHER" id="PTHR16201:SF44">
    <property type="entry name" value="SEVEN TRANSMEMBRANE PROTEIN 1"/>
    <property type="match status" value="1"/>
</dbReference>
<keyword evidence="3 8" id="KW-1133">Transmembrane helix</keyword>
<dbReference type="FunFam" id="1.20.1280.290:FF:000009">
    <property type="entry name" value="PQ loop repeat family protein"/>
    <property type="match status" value="1"/>
</dbReference>